<evidence type="ECO:0000313" key="6">
    <source>
        <dbReference type="EMBL" id="CAF3718026.1"/>
    </source>
</evidence>
<comment type="caution">
    <text evidence="6">The sequence shown here is derived from an EMBL/GenBank/DDBJ whole genome shotgun (WGS) entry which is preliminary data.</text>
</comment>
<dbReference type="Gene3D" id="3.90.640.10">
    <property type="entry name" value="Actin, Chain A, domain 4"/>
    <property type="match status" value="1"/>
</dbReference>
<dbReference type="InterPro" id="IPR043129">
    <property type="entry name" value="ATPase_NBD"/>
</dbReference>
<dbReference type="Pfam" id="PF00012">
    <property type="entry name" value="HSP70"/>
    <property type="match status" value="2"/>
</dbReference>
<evidence type="ECO:0000256" key="3">
    <source>
        <dbReference type="ARBA" id="ARBA00022840"/>
    </source>
</evidence>
<dbReference type="Proteomes" id="UP000663844">
    <property type="component" value="Unassembled WGS sequence"/>
</dbReference>
<dbReference type="Gene3D" id="3.30.420.40">
    <property type="match status" value="2"/>
</dbReference>
<dbReference type="InterPro" id="IPR029047">
    <property type="entry name" value="HSP70_peptide-bd_sf"/>
</dbReference>
<dbReference type="SUPFAM" id="SSF53067">
    <property type="entry name" value="Actin-like ATPase domain"/>
    <property type="match status" value="2"/>
</dbReference>
<dbReference type="GO" id="GO:0005524">
    <property type="term" value="F:ATP binding"/>
    <property type="evidence" value="ECO:0007669"/>
    <property type="project" value="UniProtKB-KW"/>
</dbReference>
<dbReference type="InterPro" id="IPR018181">
    <property type="entry name" value="Heat_shock_70_CS"/>
</dbReference>
<evidence type="ECO:0000256" key="4">
    <source>
        <dbReference type="RuleBase" id="RU003322"/>
    </source>
</evidence>
<organism evidence="6 7">
    <name type="scientific">Adineta steineri</name>
    <dbReference type="NCBI Taxonomy" id="433720"/>
    <lineage>
        <taxon>Eukaryota</taxon>
        <taxon>Metazoa</taxon>
        <taxon>Spiralia</taxon>
        <taxon>Gnathifera</taxon>
        <taxon>Rotifera</taxon>
        <taxon>Eurotatoria</taxon>
        <taxon>Bdelloidea</taxon>
        <taxon>Adinetida</taxon>
        <taxon>Adinetidae</taxon>
        <taxon>Adineta</taxon>
    </lineage>
</organism>
<keyword evidence="3 4" id="KW-0067">ATP-binding</keyword>
<evidence type="ECO:0000313" key="5">
    <source>
        <dbReference type="EMBL" id="CAF1072938.1"/>
    </source>
</evidence>
<dbReference type="InterPro" id="IPR013126">
    <property type="entry name" value="Hsp_70_fam"/>
</dbReference>
<evidence type="ECO:0000313" key="7">
    <source>
        <dbReference type="Proteomes" id="UP000663844"/>
    </source>
</evidence>
<dbReference type="EMBL" id="CAJNOG010000204">
    <property type="protein sequence ID" value="CAF1072938.1"/>
    <property type="molecule type" value="Genomic_DNA"/>
</dbReference>
<accession>A0A818VZ48</accession>
<dbReference type="FunFam" id="3.90.640.10:FF:000134">
    <property type="entry name" value="Heat shock cognate 71 kDa protein"/>
    <property type="match status" value="1"/>
</dbReference>
<gene>
    <name evidence="5" type="ORF">JYZ213_LOCUS19866</name>
    <name evidence="6" type="ORF">OXD698_LOCUS13446</name>
</gene>
<dbReference type="AlphaFoldDB" id="A0A818VZ48"/>
<comment type="similarity">
    <text evidence="1 4">Belongs to the heat shock protein 70 family.</text>
</comment>
<sequence length="536" mass="59423">MARAIGIDLGTTYSCVAVFKNGKAVVVPNEQGDRTTPSYVAFTDDERLIGSAAKTQVAMNPNNTIFNAKRLIGHKFEDATLQADMKHWPFKVIGEGGKPKIQVEYKNKTILFAPEEIVAMVLTKMKEIAEAYLDKKISEAVITVPAYFNVSQRRAIKDAGTIAGLNVLRIIGEPTAAAIAYNLDKNVSEERNILVFDLGGGNFDVSILKLEQGISEVKSVVGDTHLGGVDFDNRIVAHFVEEFKRKNNKDLSQNKRALRRLYTACEHAKRTLSSSSRASIEIESLHEGIDFYSTITRACFEELCDDLFRSTVEPVEKALRNAKMDKANFFNGKELNRSINPDEAVACGAAIYAAILTGDRSEEVKDVLLLDVTPFSLGIEAAGGVMTTLIKRNTHIPTKRTQITTTYSDNQSYVNIKVYEGERSMTKDNRLLGNFVLSGILPAPRGVPQIEITFHIDVNGILNVSAVDKSSGRENKITITNDNARLTQAEIEYMIADAEKLKSEDKIQYERISAKNSLESYCFNLKEIVNDKKTNE</sequence>
<dbReference type="FunFam" id="3.30.30.30:FF:000001">
    <property type="entry name" value="heat shock 70 kDa protein-like"/>
    <property type="match status" value="1"/>
</dbReference>
<dbReference type="FunFam" id="3.30.420.40:FF:000026">
    <property type="entry name" value="Heat shock protein 70"/>
    <property type="match status" value="1"/>
</dbReference>
<dbReference type="PRINTS" id="PR00301">
    <property type="entry name" value="HEATSHOCK70"/>
</dbReference>
<dbReference type="SUPFAM" id="SSF100920">
    <property type="entry name" value="Heat shock protein 70kD (HSP70), peptide-binding domain"/>
    <property type="match status" value="1"/>
</dbReference>
<dbReference type="FunFam" id="2.60.34.10:FF:000002">
    <property type="entry name" value="Heat shock 70 kDa"/>
    <property type="match status" value="1"/>
</dbReference>
<dbReference type="Gene3D" id="2.60.34.10">
    <property type="entry name" value="Substrate Binding Domain Of DNAk, Chain A, domain 1"/>
    <property type="match status" value="1"/>
</dbReference>
<proteinExistence type="inferred from homology"/>
<keyword evidence="2 4" id="KW-0547">Nucleotide-binding</keyword>
<dbReference type="Proteomes" id="UP000663845">
    <property type="component" value="Unassembled WGS sequence"/>
</dbReference>
<dbReference type="PROSITE" id="PS00297">
    <property type="entry name" value="HSP70_1"/>
    <property type="match status" value="1"/>
</dbReference>
<dbReference type="EMBL" id="CAJOAZ010000817">
    <property type="protein sequence ID" value="CAF3718026.1"/>
    <property type="molecule type" value="Genomic_DNA"/>
</dbReference>
<evidence type="ECO:0000256" key="2">
    <source>
        <dbReference type="ARBA" id="ARBA00022741"/>
    </source>
</evidence>
<dbReference type="PANTHER" id="PTHR19375">
    <property type="entry name" value="HEAT SHOCK PROTEIN 70KDA"/>
    <property type="match status" value="1"/>
</dbReference>
<dbReference type="Gene3D" id="3.30.30.30">
    <property type="match status" value="1"/>
</dbReference>
<reference evidence="6" key="1">
    <citation type="submission" date="2021-02" db="EMBL/GenBank/DDBJ databases">
        <authorList>
            <person name="Nowell W R."/>
        </authorList>
    </citation>
    <scope>NUCLEOTIDE SEQUENCE</scope>
</reference>
<evidence type="ECO:0000256" key="1">
    <source>
        <dbReference type="ARBA" id="ARBA00007381"/>
    </source>
</evidence>
<dbReference type="GO" id="GO:0140662">
    <property type="term" value="F:ATP-dependent protein folding chaperone"/>
    <property type="evidence" value="ECO:0007669"/>
    <property type="project" value="InterPro"/>
</dbReference>
<name>A0A818VZ48_9BILA</name>
<protein>
    <submittedName>
        <fullName evidence="6">Uncharacterized protein</fullName>
    </submittedName>
</protein>